<keyword evidence="1" id="KW-0812">Transmembrane</keyword>
<proteinExistence type="predicted"/>
<evidence type="ECO:0000256" key="1">
    <source>
        <dbReference type="SAM" id="Phobius"/>
    </source>
</evidence>
<name>A0A953JBS4_9BACT</name>
<dbReference type="EMBL" id="JAIOIV010000016">
    <property type="protein sequence ID" value="MBZ0154956.1"/>
    <property type="molecule type" value="Genomic_DNA"/>
</dbReference>
<reference evidence="2" key="2">
    <citation type="submission" date="2021-08" db="EMBL/GenBank/DDBJ databases">
        <authorList>
            <person name="Dalcin Martins P."/>
        </authorList>
    </citation>
    <scope>NUCLEOTIDE SEQUENCE</scope>
    <source>
        <strain evidence="2">MAG_39</strain>
    </source>
</reference>
<gene>
    <name evidence="2" type="ORF">K8I29_01925</name>
</gene>
<sequence length="112" mass="12391">MKKMIKEGKRNQTALLLIMASVLRWGAEEMISTFSFLAGFIGLSLLLGYVVSKELFSKYGWDVGERLNDAWRDRELSHALLAVGVLIARVCVYSAVMGAMVASLFFLRGGAQ</sequence>
<evidence type="ECO:0000313" key="3">
    <source>
        <dbReference type="Proteomes" id="UP000705867"/>
    </source>
</evidence>
<dbReference type="Proteomes" id="UP000705867">
    <property type="component" value="Unassembled WGS sequence"/>
</dbReference>
<organism evidence="2 3">
    <name type="scientific">Candidatus Nitrobium versatile</name>
    <dbReference type="NCBI Taxonomy" id="2884831"/>
    <lineage>
        <taxon>Bacteria</taxon>
        <taxon>Pseudomonadati</taxon>
        <taxon>Nitrospirota</taxon>
        <taxon>Nitrospiria</taxon>
        <taxon>Nitrospirales</taxon>
        <taxon>Nitrospiraceae</taxon>
        <taxon>Candidatus Nitrobium</taxon>
    </lineage>
</organism>
<dbReference type="AlphaFoldDB" id="A0A953JBS4"/>
<keyword evidence="1" id="KW-0472">Membrane</keyword>
<feature type="transmembrane region" description="Helical" evidence="1">
    <location>
        <begin position="79"/>
        <end position="107"/>
    </location>
</feature>
<protein>
    <submittedName>
        <fullName evidence="2">Uncharacterized protein</fullName>
    </submittedName>
</protein>
<keyword evidence="1" id="KW-1133">Transmembrane helix</keyword>
<comment type="caution">
    <text evidence="2">The sequence shown here is derived from an EMBL/GenBank/DDBJ whole genome shotgun (WGS) entry which is preliminary data.</text>
</comment>
<reference evidence="2" key="1">
    <citation type="journal article" date="2021" name="bioRxiv">
        <title>Unraveling nitrogen, sulfur and carbon metabolic pathways and microbial community transcriptional responses to substrate deprivation and toxicity stresses in a bioreactor mimicking anoxic brackish coastal sediment conditions.</title>
        <authorList>
            <person name="Martins P.D."/>
            <person name="Echeveste M.J."/>
            <person name="Arshad A."/>
            <person name="Kurth J."/>
            <person name="Ouboter H."/>
            <person name="Jetten M.S.M."/>
            <person name="Welte C.U."/>
        </authorList>
    </citation>
    <scope>NUCLEOTIDE SEQUENCE</scope>
    <source>
        <strain evidence="2">MAG_39</strain>
    </source>
</reference>
<feature type="transmembrane region" description="Helical" evidence="1">
    <location>
        <begin position="34"/>
        <end position="51"/>
    </location>
</feature>
<evidence type="ECO:0000313" key="2">
    <source>
        <dbReference type="EMBL" id="MBZ0154956.1"/>
    </source>
</evidence>
<accession>A0A953JBS4</accession>